<gene>
    <name evidence="2" type="ORF">CDCA_CDCA16G4281</name>
</gene>
<evidence type="ECO:0000313" key="3">
    <source>
        <dbReference type="Proteomes" id="UP001301350"/>
    </source>
</evidence>
<name>A0AAV9J1U8_CYACA</name>
<organism evidence="2 3">
    <name type="scientific">Cyanidium caldarium</name>
    <name type="common">Red alga</name>
    <dbReference type="NCBI Taxonomy" id="2771"/>
    <lineage>
        <taxon>Eukaryota</taxon>
        <taxon>Rhodophyta</taxon>
        <taxon>Bangiophyceae</taxon>
        <taxon>Cyanidiales</taxon>
        <taxon>Cyanidiaceae</taxon>
        <taxon>Cyanidium</taxon>
    </lineage>
</organism>
<evidence type="ECO:0000256" key="1">
    <source>
        <dbReference type="SAM" id="MobiDB-lite"/>
    </source>
</evidence>
<feature type="region of interest" description="Disordered" evidence="1">
    <location>
        <begin position="128"/>
        <end position="156"/>
    </location>
</feature>
<feature type="compositionally biased region" description="Basic and acidic residues" evidence="1">
    <location>
        <begin position="128"/>
        <end position="144"/>
    </location>
</feature>
<feature type="region of interest" description="Disordered" evidence="1">
    <location>
        <begin position="54"/>
        <end position="79"/>
    </location>
</feature>
<sequence length="230" mass="25584">MAERKAINKYLGEEGLGAERRPRRWGTSGEAAVPVRFVLPFTVQCERCGTMLHRGSKRNAQKERVKDAERRRRRGAHPLPSTISHWRCRLKCSGCHTSFALRSASSRGPYRVDIAYADEDPERRTRVRIVDAEDGQRSGTKDGLPDTGGADQNAAPLDPVSTLEAEAATLLERVQGRSDALQTYAAYFTTRPAPLGTRATRVTFDAEQLARRRYPTASALALLADAYREL</sequence>
<comment type="caution">
    <text evidence="2">The sequence shown here is derived from an EMBL/GenBank/DDBJ whole genome shotgun (WGS) entry which is preliminary data.</text>
</comment>
<evidence type="ECO:0000313" key="2">
    <source>
        <dbReference type="EMBL" id="KAK4538256.1"/>
    </source>
</evidence>
<proteinExistence type="predicted"/>
<dbReference type="Proteomes" id="UP001301350">
    <property type="component" value="Unassembled WGS sequence"/>
</dbReference>
<dbReference type="AlphaFoldDB" id="A0AAV9J1U8"/>
<dbReference type="GO" id="GO:0000398">
    <property type="term" value="P:mRNA splicing, via spliceosome"/>
    <property type="evidence" value="ECO:0007669"/>
    <property type="project" value="InterPro"/>
</dbReference>
<dbReference type="EMBL" id="JANCYW010000016">
    <property type="protein sequence ID" value="KAK4538256.1"/>
    <property type="molecule type" value="Genomic_DNA"/>
</dbReference>
<protein>
    <submittedName>
        <fullName evidence="2">Uncharacterized protein</fullName>
    </submittedName>
</protein>
<dbReference type="InterPro" id="IPR007590">
    <property type="entry name" value="Saf4/Yju2"/>
</dbReference>
<accession>A0AAV9J1U8</accession>
<dbReference type="Pfam" id="PF04502">
    <property type="entry name" value="Saf4_Yju2"/>
    <property type="match status" value="1"/>
</dbReference>
<keyword evidence="3" id="KW-1185">Reference proteome</keyword>
<reference evidence="2 3" key="1">
    <citation type="submission" date="2022-07" db="EMBL/GenBank/DDBJ databases">
        <title>Genome-wide signatures of adaptation to extreme environments.</title>
        <authorList>
            <person name="Cho C.H."/>
            <person name="Yoon H.S."/>
        </authorList>
    </citation>
    <scope>NUCLEOTIDE SEQUENCE [LARGE SCALE GENOMIC DNA]</scope>
    <source>
        <strain evidence="2 3">DBV 063 E5</strain>
    </source>
</reference>
<feature type="compositionally biased region" description="Basic and acidic residues" evidence="1">
    <location>
        <begin position="60"/>
        <end position="70"/>
    </location>
</feature>